<proteinExistence type="predicted"/>
<evidence type="ECO:0008006" key="3">
    <source>
        <dbReference type="Google" id="ProtNLM"/>
    </source>
</evidence>
<evidence type="ECO:0000313" key="2">
    <source>
        <dbReference type="Proteomes" id="UP000823775"/>
    </source>
</evidence>
<feature type="non-terminal residue" evidence="1">
    <location>
        <position position="65"/>
    </location>
</feature>
<protein>
    <recommendedName>
        <fullName evidence="3">Post-SET domain-containing protein</fullName>
    </recommendedName>
</protein>
<keyword evidence="2" id="KW-1185">Reference proteome</keyword>
<dbReference type="EMBL" id="JACEIK010005405">
    <property type="protein sequence ID" value="MCE0481422.1"/>
    <property type="molecule type" value="Genomic_DNA"/>
</dbReference>
<gene>
    <name evidence="1" type="ORF">HAX54_039182</name>
</gene>
<evidence type="ECO:0000313" key="1">
    <source>
        <dbReference type="EMBL" id="MCE0481422.1"/>
    </source>
</evidence>
<accession>A0ABS8VM76</accession>
<organism evidence="1 2">
    <name type="scientific">Datura stramonium</name>
    <name type="common">Jimsonweed</name>
    <name type="synonym">Common thornapple</name>
    <dbReference type="NCBI Taxonomy" id="4076"/>
    <lineage>
        <taxon>Eukaryota</taxon>
        <taxon>Viridiplantae</taxon>
        <taxon>Streptophyta</taxon>
        <taxon>Embryophyta</taxon>
        <taxon>Tracheophyta</taxon>
        <taxon>Spermatophyta</taxon>
        <taxon>Magnoliopsida</taxon>
        <taxon>eudicotyledons</taxon>
        <taxon>Gunneridae</taxon>
        <taxon>Pentapetalae</taxon>
        <taxon>asterids</taxon>
        <taxon>lamiids</taxon>
        <taxon>Solanales</taxon>
        <taxon>Solanaceae</taxon>
        <taxon>Solanoideae</taxon>
        <taxon>Datureae</taxon>
        <taxon>Datura</taxon>
    </lineage>
</organism>
<dbReference type="Proteomes" id="UP000823775">
    <property type="component" value="Unassembled WGS sequence"/>
</dbReference>
<name>A0ABS8VM76_DATST</name>
<comment type="caution">
    <text evidence="1">The sequence shown here is derived from an EMBL/GenBank/DDBJ whole genome shotgun (WGS) entry which is preliminary data.</text>
</comment>
<sequence length="65" mass="7441">MVSIRWPVVGVLGHGVCPENERREKGVTRLHFAWRCPCGPDGCRSFVVKTTTRGEEEMREKGKKR</sequence>
<reference evidence="1 2" key="1">
    <citation type="journal article" date="2021" name="BMC Genomics">
        <title>Datura genome reveals duplications of psychoactive alkaloid biosynthetic genes and high mutation rate following tissue culture.</title>
        <authorList>
            <person name="Rajewski A."/>
            <person name="Carter-House D."/>
            <person name="Stajich J."/>
            <person name="Litt A."/>
        </authorList>
    </citation>
    <scope>NUCLEOTIDE SEQUENCE [LARGE SCALE GENOMIC DNA]</scope>
    <source>
        <strain evidence="1">AR-01</strain>
    </source>
</reference>